<sequence>MSGAIPHIPPPFGVSFGNPGSSNANRVDTMPITTDPINTTTTTNVAQSVVDENLPQLLDLREGSHVTNVFAFDKEDFTNSDSDVEDDQRTNNDFTADLNAEYHERALLANQKRFYKRSGRVGSARKPIDKTIETCFACGKTSHFQKECPLNKTSTPSYPSSNKSFNKFKSYTPPITQTSSHNTGSEKNMVNKYNLLKQELSLHKSELSNPKNTVSINCSLQNEVIRINLASESLKDEISELKVSLKWTCSKVTLDQLLSEQIHGNIVKALRGKGRRKENNPSKEVLFTKANLSISEFAPMITSDSKDNSDIQEPLPPLPKLTGADPSSASKSFISLLDTYVIKKRTESKHPGVQNSCLEKNGLPSIEKLLLTLIEEVKADCIMSFIKKIENLNEVKVKELRSDNGTEFKNHKLKEFYDEKGISQNFSSPRTPKQNGVAERRNRTLIEAATTMLNSAKLPKKFCGDAVNTACYTQNRSIIVKRYGKTDYDVFRGRSHDISYFYVFGCPVYIHNHRDHLGKFDEKADDGFFLGYSLVAKAFKVFNIRRQEMEDTVHITFSEDDEAISQTSTKGDAINFNENKIRDSNAASAFECLYVNFLSEIEPKKLIDALEEKGWVFAMTEELNQFKRNKVWTLVPKPYSKTIIGLKWVFRNKMDKEGVVTKNKARLVAKGYKQEECIDYDETFSPVATLEAIRIFLAYASYMRFIVYHMDVNSAFLNGKISEEVYVEQLLYLKALADQISNFLHVSVLGTKLTQRYNLDRKVTSGGCQILGGKLVCWSAKKQTSVAMLSADAEYIVVTGCCAQVFWIKSQLADYDVLYEKGPEKIIEMEEDAEDHSMKILIVEQLLDEVDKQINVVQETSEIPYDKESEIKQCNLYSSGFSFILAVGTFFTGSGNFI</sequence>
<keyword evidence="3" id="KW-0862">Zinc</keyword>
<dbReference type="PANTHER" id="PTHR42648">
    <property type="entry name" value="TRANSPOSASE, PUTATIVE-RELATED"/>
    <property type="match status" value="1"/>
</dbReference>
<dbReference type="InterPro" id="IPR013103">
    <property type="entry name" value="RVT_2"/>
</dbReference>
<dbReference type="AlphaFoldDB" id="A0A6L2LG01"/>
<dbReference type="InterPro" id="IPR012337">
    <property type="entry name" value="RNaseH-like_sf"/>
</dbReference>
<dbReference type="GO" id="GO:0003676">
    <property type="term" value="F:nucleic acid binding"/>
    <property type="evidence" value="ECO:0007669"/>
    <property type="project" value="InterPro"/>
</dbReference>
<dbReference type="PROSITE" id="PS50994">
    <property type="entry name" value="INTEGRASE"/>
    <property type="match status" value="1"/>
</dbReference>
<dbReference type="InterPro" id="IPR036875">
    <property type="entry name" value="Znf_CCHC_sf"/>
</dbReference>
<dbReference type="Pfam" id="PF07727">
    <property type="entry name" value="RVT_2"/>
    <property type="match status" value="1"/>
</dbReference>
<keyword evidence="2" id="KW-0378">Hydrolase</keyword>
<dbReference type="InterPro" id="IPR057670">
    <property type="entry name" value="SH3_retrovirus"/>
</dbReference>
<comment type="caution">
    <text evidence="7">The sequence shown here is derived from an EMBL/GenBank/DDBJ whole genome shotgun (WGS) entry which is preliminary data.</text>
</comment>
<gene>
    <name evidence="7" type="ORF">Tci_032691</name>
</gene>
<dbReference type="Pfam" id="PF25597">
    <property type="entry name" value="SH3_retrovirus"/>
    <property type="match status" value="1"/>
</dbReference>
<dbReference type="InterPro" id="IPR001584">
    <property type="entry name" value="Integrase_cat-core"/>
</dbReference>
<dbReference type="SMART" id="SM00343">
    <property type="entry name" value="ZnF_C2HC"/>
    <property type="match status" value="1"/>
</dbReference>
<dbReference type="InterPro" id="IPR001878">
    <property type="entry name" value="Znf_CCHC"/>
</dbReference>
<dbReference type="GO" id="GO:0016787">
    <property type="term" value="F:hydrolase activity"/>
    <property type="evidence" value="ECO:0007669"/>
    <property type="project" value="UniProtKB-KW"/>
</dbReference>
<accession>A0A6L2LG01</accession>
<organism evidence="7">
    <name type="scientific">Tanacetum cinerariifolium</name>
    <name type="common">Dalmatian daisy</name>
    <name type="synonym">Chrysanthemum cinerariifolium</name>
    <dbReference type="NCBI Taxonomy" id="118510"/>
    <lineage>
        <taxon>Eukaryota</taxon>
        <taxon>Viridiplantae</taxon>
        <taxon>Streptophyta</taxon>
        <taxon>Embryophyta</taxon>
        <taxon>Tracheophyta</taxon>
        <taxon>Spermatophyta</taxon>
        <taxon>Magnoliopsida</taxon>
        <taxon>eudicotyledons</taxon>
        <taxon>Gunneridae</taxon>
        <taxon>Pentapetalae</taxon>
        <taxon>asterids</taxon>
        <taxon>campanulids</taxon>
        <taxon>Asterales</taxon>
        <taxon>Asteraceae</taxon>
        <taxon>Asteroideae</taxon>
        <taxon>Anthemideae</taxon>
        <taxon>Anthemidinae</taxon>
        <taxon>Tanacetum</taxon>
    </lineage>
</organism>
<feature type="region of interest" description="Disordered" evidence="4">
    <location>
        <begin position="303"/>
        <end position="328"/>
    </location>
</feature>
<protein>
    <submittedName>
        <fullName evidence="7">Retrovirus-related Pol polyprotein from transposon TNT 1-94</fullName>
    </submittedName>
</protein>
<reference evidence="7" key="1">
    <citation type="journal article" date="2019" name="Sci. Rep.">
        <title>Draft genome of Tanacetum cinerariifolium, the natural source of mosquito coil.</title>
        <authorList>
            <person name="Yamashiro T."/>
            <person name="Shiraishi A."/>
            <person name="Satake H."/>
            <person name="Nakayama K."/>
        </authorList>
    </citation>
    <scope>NUCLEOTIDE SEQUENCE</scope>
</reference>
<keyword evidence="3" id="KW-0863">Zinc-finger</keyword>
<evidence type="ECO:0000313" key="7">
    <source>
        <dbReference type="EMBL" id="GEU60713.1"/>
    </source>
</evidence>
<dbReference type="SUPFAM" id="SSF53098">
    <property type="entry name" value="Ribonuclease H-like"/>
    <property type="match status" value="1"/>
</dbReference>
<dbReference type="GO" id="GO:0008270">
    <property type="term" value="F:zinc ion binding"/>
    <property type="evidence" value="ECO:0007669"/>
    <property type="project" value="UniProtKB-KW"/>
</dbReference>
<evidence type="ECO:0000256" key="3">
    <source>
        <dbReference type="PROSITE-ProRule" id="PRU00047"/>
    </source>
</evidence>
<dbReference type="SUPFAM" id="SSF57756">
    <property type="entry name" value="Retrovirus zinc finger-like domains"/>
    <property type="match status" value="1"/>
</dbReference>
<dbReference type="EMBL" id="BKCJ010004382">
    <property type="protein sequence ID" value="GEU60713.1"/>
    <property type="molecule type" value="Genomic_DNA"/>
</dbReference>
<dbReference type="GO" id="GO:0015074">
    <property type="term" value="P:DNA integration"/>
    <property type="evidence" value="ECO:0007669"/>
    <property type="project" value="InterPro"/>
</dbReference>
<keyword evidence="1" id="KW-0479">Metal-binding</keyword>
<evidence type="ECO:0000259" key="6">
    <source>
        <dbReference type="PROSITE" id="PS50994"/>
    </source>
</evidence>
<feature type="domain" description="Integrase catalytic" evidence="6">
    <location>
        <begin position="398"/>
        <end position="495"/>
    </location>
</feature>
<proteinExistence type="predicted"/>
<dbReference type="InterPro" id="IPR036397">
    <property type="entry name" value="RNaseH_sf"/>
</dbReference>
<evidence type="ECO:0000256" key="2">
    <source>
        <dbReference type="ARBA" id="ARBA00022801"/>
    </source>
</evidence>
<dbReference type="Gene3D" id="3.30.420.10">
    <property type="entry name" value="Ribonuclease H-like superfamily/Ribonuclease H"/>
    <property type="match status" value="1"/>
</dbReference>
<dbReference type="PANTHER" id="PTHR42648:SF32">
    <property type="entry name" value="RIBONUCLEASE H-LIKE DOMAIN, GAG-PRE-INTEGRASE DOMAIN PROTEIN-RELATED"/>
    <property type="match status" value="1"/>
</dbReference>
<dbReference type="InterPro" id="IPR039537">
    <property type="entry name" value="Retrotran_Ty1/copia-like"/>
</dbReference>
<evidence type="ECO:0000256" key="4">
    <source>
        <dbReference type="SAM" id="MobiDB-lite"/>
    </source>
</evidence>
<evidence type="ECO:0000259" key="5">
    <source>
        <dbReference type="PROSITE" id="PS50158"/>
    </source>
</evidence>
<feature type="domain" description="CCHC-type" evidence="5">
    <location>
        <begin position="135"/>
        <end position="149"/>
    </location>
</feature>
<evidence type="ECO:0000256" key="1">
    <source>
        <dbReference type="ARBA" id="ARBA00022723"/>
    </source>
</evidence>
<name>A0A6L2LG01_TANCI</name>
<dbReference type="PROSITE" id="PS50158">
    <property type="entry name" value="ZF_CCHC"/>
    <property type="match status" value="1"/>
</dbReference>